<evidence type="ECO:0000313" key="2">
    <source>
        <dbReference type="Proteomes" id="UP000027138"/>
    </source>
</evidence>
<protein>
    <submittedName>
        <fullName evidence="1">Uncharacterized protein</fullName>
    </submittedName>
</protein>
<dbReference type="EMBL" id="KK914224">
    <property type="protein sequence ID" value="KDP45976.1"/>
    <property type="molecule type" value="Genomic_DNA"/>
</dbReference>
<keyword evidence="2" id="KW-1185">Reference proteome</keyword>
<sequence>MGSSSDEEIQVLLNQFDDDNIEAINLGAGEAKGKKENVRITNVPYGINKGELLDICFIYHIALEYKLIRPSESMRVTEPLDGDSIMIQLHPNSLRLLCDIETLACQDRHDLMAQGVHELCNLYVQPNQDHYFLQERNNCGFGVSNQWSDDPLCHLPASPTPEDLRLCGVDKGHRINICGLEAGMAPKKAKGSKMAEIAKAKKKKAKESRSNQGLPLNDHPSREMFRHCLFHVDTQQFKCMDDLGIRDLANQSLFQAINANNPNYASIKKVKRGIHADGSEEGSVRGSLEESKLHNEGVRAQYKAKLAIRDTEYEELQENF</sequence>
<accession>A0A067LBW3</accession>
<proteinExistence type="predicted"/>
<evidence type="ECO:0000313" key="1">
    <source>
        <dbReference type="EMBL" id="KDP45976.1"/>
    </source>
</evidence>
<reference evidence="1 2" key="1">
    <citation type="journal article" date="2014" name="PLoS ONE">
        <title>Global Analysis of Gene Expression Profiles in Physic Nut (Jatropha curcas L.) Seedlings Exposed to Salt Stress.</title>
        <authorList>
            <person name="Zhang L."/>
            <person name="Zhang C."/>
            <person name="Wu P."/>
            <person name="Chen Y."/>
            <person name="Li M."/>
            <person name="Jiang H."/>
            <person name="Wu G."/>
        </authorList>
    </citation>
    <scope>NUCLEOTIDE SEQUENCE [LARGE SCALE GENOMIC DNA]</scope>
    <source>
        <strain evidence="2">cv. GZQX0401</strain>
        <tissue evidence="1">Young leaves</tissue>
    </source>
</reference>
<organism evidence="1 2">
    <name type="scientific">Jatropha curcas</name>
    <name type="common">Barbados nut</name>
    <dbReference type="NCBI Taxonomy" id="180498"/>
    <lineage>
        <taxon>Eukaryota</taxon>
        <taxon>Viridiplantae</taxon>
        <taxon>Streptophyta</taxon>
        <taxon>Embryophyta</taxon>
        <taxon>Tracheophyta</taxon>
        <taxon>Spermatophyta</taxon>
        <taxon>Magnoliopsida</taxon>
        <taxon>eudicotyledons</taxon>
        <taxon>Gunneridae</taxon>
        <taxon>Pentapetalae</taxon>
        <taxon>rosids</taxon>
        <taxon>fabids</taxon>
        <taxon>Malpighiales</taxon>
        <taxon>Euphorbiaceae</taxon>
        <taxon>Crotonoideae</taxon>
        <taxon>Jatropheae</taxon>
        <taxon>Jatropha</taxon>
    </lineage>
</organism>
<gene>
    <name evidence="1" type="ORF">JCGZ_11879</name>
</gene>
<dbReference type="Proteomes" id="UP000027138">
    <property type="component" value="Unassembled WGS sequence"/>
</dbReference>
<name>A0A067LBW3_JATCU</name>
<dbReference type="AlphaFoldDB" id="A0A067LBW3"/>